<accession>A0A3B6PGD0</accession>
<dbReference type="InterPro" id="IPR006501">
    <property type="entry name" value="Pectinesterase_inhib_dom"/>
</dbReference>
<dbReference type="GO" id="GO:0009827">
    <property type="term" value="P:plant-type cell wall modification"/>
    <property type="evidence" value="ECO:0000318"/>
    <property type="project" value="GO_Central"/>
</dbReference>
<name>A0A3B6PGD0_WHEAT</name>
<dbReference type="Gramene" id="TraesARI6B03G03385950.1">
    <property type="protein sequence ID" value="TraesARI6B03G03385950.1.CDS1"/>
    <property type="gene ID" value="TraesARI6B03G03385950"/>
</dbReference>
<dbReference type="Gramene" id="TraesLDM6B03G03430890.1">
    <property type="protein sequence ID" value="TraesLDM6B03G03430890.1.CDS1"/>
    <property type="gene ID" value="TraesLDM6B03G03430890"/>
</dbReference>
<dbReference type="InterPro" id="IPR035513">
    <property type="entry name" value="Invertase/methylesterase_inhib"/>
</dbReference>
<keyword evidence="2" id="KW-1015">Disulfide bond</keyword>
<proteinExistence type="inferred from homology"/>
<dbReference type="OMA" id="CENAFKW"/>
<evidence type="ECO:0000256" key="3">
    <source>
        <dbReference type="ARBA" id="ARBA00038471"/>
    </source>
</evidence>
<organism evidence="6">
    <name type="scientific">Triticum aestivum</name>
    <name type="common">Wheat</name>
    <dbReference type="NCBI Taxonomy" id="4565"/>
    <lineage>
        <taxon>Eukaryota</taxon>
        <taxon>Viridiplantae</taxon>
        <taxon>Streptophyta</taxon>
        <taxon>Embryophyta</taxon>
        <taxon>Tracheophyta</taxon>
        <taxon>Spermatophyta</taxon>
        <taxon>Magnoliopsida</taxon>
        <taxon>Liliopsida</taxon>
        <taxon>Poales</taxon>
        <taxon>Poaceae</taxon>
        <taxon>BOP clade</taxon>
        <taxon>Pooideae</taxon>
        <taxon>Triticodae</taxon>
        <taxon>Triticeae</taxon>
        <taxon>Triticinae</taxon>
        <taxon>Triticum</taxon>
    </lineage>
</organism>
<dbReference type="SUPFAM" id="SSF101148">
    <property type="entry name" value="Plant invertase/pectin methylesterase inhibitor"/>
    <property type="match status" value="1"/>
</dbReference>
<dbReference type="Gramene" id="TraesCS6B02G033400.1">
    <property type="protein sequence ID" value="TraesCS6B02G033400.1.cds1"/>
    <property type="gene ID" value="TraesCS6B02G033400"/>
</dbReference>
<dbReference type="PANTHER" id="PTHR35357:SF8">
    <property type="entry name" value="OS01G0111000 PROTEIN"/>
    <property type="match status" value="1"/>
</dbReference>
<keyword evidence="1 4" id="KW-0732">Signal</keyword>
<feature type="domain" description="Pectinesterase inhibitor" evidence="5">
    <location>
        <begin position="25"/>
        <end position="148"/>
    </location>
</feature>
<dbReference type="GO" id="GO:0009505">
    <property type="term" value="C:plant-type cell wall"/>
    <property type="evidence" value="ECO:0000318"/>
    <property type="project" value="GO_Central"/>
</dbReference>
<dbReference type="SMR" id="A0A3B6PGD0"/>
<dbReference type="Gramene" id="TraesROB_scaffold_041889_01G000200.1">
    <property type="protein sequence ID" value="TraesROB_scaffold_041889_01G000200.1"/>
    <property type="gene ID" value="TraesROB_scaffold_041889_01G000200"/>
</dbReference>
<sequence length="156" mass="17092">MATTTIIYVAMVLAVFAVMSYSAHADDDFISRTCKKTKNAELCVDVLHQNIDSDDASSELDLANISLKIASATADLNVEYTKDWVRHSRHKPQRGALVACRLAYADAVNDLKLRAIPKFHSGDYAGAIKHVLAAKGAADACENAFKWIKLEPRQPS</sequence>
<dbReference type="Gramene" id="TraesRN6B0100065300.1">
    <property type="protein sequence ID" value="TraesRN6B0100065300.1"/>
    <property type="gene ID" value="TraesRN6B0100065300"/>
</dbReference>
<dbReference type="OrthoDB" id="764172at2759"/>
<dbReference type="Gramene" id="TraesJUL6B03G03454710.1">
    <property type="protein sequence ID" value="TraesJUL6B03G03454710.1.CDS1"/>
    <property type="gene ID" value="TraesJUL6B03G03454710"/>
</dbReference>
<dbReference type="PANTHER" id="PTHR35357">
    <property type="entry name" value="OS02G0537100 PROTEIN"/>
    <property type="match status" value="1"/>
</dbReference>
<reference evidence="6" key="2">
    <citation type="submission" date="2018-10" db="UniProtKB">
        <authorList>
            <consortium name="EnsemblPlants"/>
        </authorList>
    </citation>
    <scope>IDENTIFICATION</scope>
</reference>
<evidence type="ECO:0000259" key="5">
    <source>
        <dbReference type="SMART" id="SM00856"/>
    </source>
</evidence>
<feature type="signal peptide" evidence="4">
    <location>
        <begin position="1"/>
        <end position="25"/>
    </location>
</feature>
<dbReference type="NCBIfam" id="TIGR01614">
    <property type="entry name" value="PME_inhib"/>
    <property type="match status" value="1"/>
</dbReference>
<dbReference type="Gramene" id="TraesCLE_scaffold_033408_01G000100.1">
    <property type="protein sequence ID" value="TraesCLE_scaffold_033408_01G000100.1"/>
    <property type="gene ID" value="TraesCLE_scaffold_033408_01G000100"/>
</dbReference>
<dbReference type="Proteomes" id="UP000019116">
    <property type="component" value="Chromosome 6B"/>
</dbReference>
<dbReference type="SMART" id="SM00856">
    <property type="entry name" value="PMEI"/>
    <property type="match status" value="1"/>
</dbReference>
<protein>
    <recommendedName>
        <fullName evidence="5">Pectinesterase inhibitor domain-containing protein</fullName>
    </recommendedName>
</protein>
<dbReference type="EnsemblPlants" id="TraesCS6B02G033400.1">
    <property type="protein sequence ID" value="TraesCS6B02G033400.1.cds1"/>
    <property type="gene ID" value="TraesCS6B02G033400"/>
</dbReference>
<comment type="similarity">
    <text evidence="3">Belongs to the PMEI family.</text>
</comment>
<keyword evidence="7" id="KW-1185">Reference proteome</keyword>
<reference evidence="6" key="1">
    <citation type="submission" date="2018-08" db="EMBL/GenBank/DDBJ databases">
        <authorList>
            <person name="Rossello M."/>
        </authorList>
    </citation>
    <scope>NUCLEOTIDE SEQUENCE [LARGE SCALE GENOMIC DNA]</scope>
    <source>
        <strain evidence="6">cv. Chinese Spring</strain>
    </source>
</reference>
<dbReference type="Gramene" id="TraesLAC6B03G03382210.1">
    <property type="protein sequence ID" value="TraesLAC6B03G03382210.1.CDS1"/>
    <property type="gene ID" value="TraesLAC6B03G03382210"/>
</dbReference>
<dbReference type="GO" id="GO:0004857">
    <property type="term" value="F:enzyme inhibitor activity"/>
    <property type="evidence" value="ECO:0000318"/>
    <property type="project" value="GO_Central"/>
</dbReference>
<feature type="chain" id="PRO_5043178754" description="Pectinesterase inhibitor domain-containing protein" evidence="4">
    <location>
        <begin position="26"/>
        <end position="156"/>
    </location>
</feature>
<evidence type="ECO:0000313" key="7">
    <source>
        <dbReference type="Proteomes" id="UP000019116"/>
    </source>
</evidence>
<dbReference type="Pfam" id="PF04043">
    <property type="entry name" value="PMEI"/>
    <property type="match status" value="1"/>
</dbReference>
<dbReference type="Gramene" id="TraesCS6B03G0076300.1">
    <property type="protein sequence ID" value="TraesCS6B03G0076300.1.CDS1"/>
    <property type="gene ID" value="TraesCS6B03G0076300"/>
</dbReference>
<dbReference type="Gene3D" id="1.20.140.40">
    <property type="entry name" value="Invertase/pectin methylesterase inhibitor family protein"/>
    <property type="match status" value="1"/>
</dbReference>
<evidence type="ECO:0000256" key="2">
    <source>
        <dbReference type="ARBA" id="ARBA00023157"/>
    </source>
</evidence>
<dbReference type="AlphaFoldDB" id="A0A3B6PGD0"/>
<dbReference type="Gramene" id="TraesJAG6B03G03418900.1">
    <property type="protein sequence ID" value="TraesJAG6B03G03418900.1.CDS1"/>
    <property type="gene ID" value="TraesJAG6B03G03418900"/>
</dbReference>
<evidence type="ECO:0000256" key="4">
    <source>
        <dbReference type="SAM" id="SignalP"/>
    </source>
</evidence>
<evidence type="ECO:0000256" key="1">
    <source>
        <dbReference type="ARBA" id="ARBA00022729"/>
    </source>
</evidence>
<evidence type="ECO:0000313" key="6">
    <source>
        <dbReference type="EnsemblPlants" id="TraesCS6B02G033400.1.cds1"/>
    </source>
</evidence>